<dbReference type="Pfam" id="PF01044">
    <property type="entry name" value="Vinculin"/>
    <property type="match status" value="2"/>
</dbReference>
<dbReference type="KEGG" id="nai:NECAME_09715"/>
<proteinExistence type="inferred from homology"/>
<dbReference type="GO" id="GO:0051015">
    <property type="term" value="F:actin filament binding"/>
    <property type="evidence" value="ECO:0007669"/>
    <property type="project" value="InterPro"/>
</dbReference>
<dbReference type="InterPro" id="IPR036723">
    <property type="entry name" value="Alpha-catenin/vinculin-like_sf"/>
</dbReference>
<dbReference type="EMBL" id="KI659403">
    <property type="protein sequence ID" value="ETN79629.1"/>
    <property type="molecule type" value="Genomic_DNA"/>
</dbReference>
<dbReference type="SUPFAM" id="SSF47220">
    <property type="entry name" value="alpha-catenin/vinculin-like"/>
    <property type="match status" value="3"/>
</dbReference>
<reference evidence="6" key="1">
    <citation type="journal article" date="2014" name="Nat. Genet.">
        <title>Genome of the human hookworm Necator americanus.</title>
        <authorList>
            <person name="Tang Y.T."/>
            <person name="Gao X."/>
            <person name="Rosa B.A."/>
            <person name="Abubucker S."/>
            <person name="Hallsworth-Pepin K."/>
            <person name="Martin J."/>
            <person name="Tyagi R."/>
            <person name="Heizer E."/>
            <person name="Zhang X."/>
            <person name="Bhonagiri-Palsikar V."/>
            <person name="Minx P."/>
            <person name="Warren W.C."/>
            <person name="Wang Q."/>
            <person name="Zhan B."/>
            <person name="Hotez P.J."/>
            <person name="Sternberg P.W."/>
            <person name="Dougall A."/>
            <person name="Gaze S.T."/>
            <person name="Mulvenna J."/>
            <person name="Sotillo J."/>
            <person name="Ranganathan S."/>
            <person name="Rabelo E.M."/>
            <person name="Wilson R.K."/>
            <person name="Felgner P.L."/>
            <person name="Bethony J."/>
            <person name="Hawdon J.M."/>
            <person name="Gasser R.B."/>
            <person name="Loukas A."/>
            <person name="Mitreva M."/>
        </authorList>
    </citation>
    <scope>NUCLEOTIDE SEQUENCE [LARGE SCALE GENOMIC DNA]</scope>
</reference>
<dbReference type="GO" id="GO:0007155">
    <property type="term" value="P:cell adhesion"/>
    <property type="evidence" value="ECO:0007669"/>
    <property type="project" value="InterPro"/>
</dbReference>
<dbReference type="AlphaFoldDB" id="W2TDF6"/>
<comment type="similarity">
    <text evidence="2">Belongs to the vinculin/alpha-catenin family.</text>
</comment>
<dbReference type="Gene3D" id="1.20.120.230">
    <property type="entry name" value="Alpha-catenin/vinculin-like"/>
    <property type="match status" value="2"/>
</dbReference>
<dbReference type="OrthoDB" id="9933814at2759"/>
<dbReference type="PANTHER" id="PTHR46342:SF1">
    <property type="entry name" value="ALPHA-CATULIN"/>
    <property type="match status" value="1"/>
</dbReference>
<dbReference type="GO" id="GO:0045296">
    <property type="term" value="F:cadherin binding"/>
    <property type="evidence" value="ECO:0007669"/>
    <property type="project" value="InterPro"/>
</dbReference>
<dbReference type="GO" id="GO:0071944">
    <property type="term" value="C:cell periphery"/>
    <property type="evidence" value="ECO:0007669"/>
    <property type="project" value="UniProtKB-ARBA"/>
</dbReference>
<dbReference type="FunFam" id="1.20.120.230:FF:000032">
    <property type="entry name" value="Alpha-CaTuliN (Catenin/vinculin related)"/>
    <property type="match status" value="1"/>
</dbReference>
<comment type="subcellular location">
    <subcellularLocation>
        <location evidence="1">Cytoplasm</location>
    </subcellularLocation>
</comment>
<sequence>MFCGLCAPSTIMSLARAPAGDHGGGGGSSFGLDARNLEIKTKSIEHTLVPLVSQITTLVNFKESYLMNGRPKSERAIRAALKVGSAVEAAIERFVAVGETIADENPDIQPEMYDACHEARLAGTSIANLSCCSTELPDAPLLDKNVLVRASRQLLSSVTRVLLLADRVLVKHILRAEDKVAYSLSRLEVCRSFTEFVKIFAEFGGEMVDLAHRSGDRLTLLRHPESECALQCRDGVFDQIRTALQLIAICVSDGVIPVDHTRFLQTTSEEPLDIGIQLTANAAIKQLTRAHSLMRAVLQEMLEMVRMTSRVGAGVRERLIGALDALCEMTQDFTDSAYTPHHHREQILDFLEECRFEMTNLIQPEDDSTDQLRSDGIEVTVERLNRRLKDLGKQLQIVAMEHVSEVLRANEDQILLSSIKACAVAGDIDGVERYMEKFREHAEHMQEVCRLLHHISLTDALHVNTGHCERNMRALAPLTLLAGRTLCQHPSSRIARENLEVFCDTWSQSVNDLSRLAKESDSAACGRVAAEKQAYMSLPRPGVSSTDSSSSIPRFKNSSDLPLRILNRSFESQTVTRIICDSDDSASSASFDRENRGKAAILTQGGDELSSAASANSEDRKAFEYRISLILDDLQNVSLHDRVKHGTTSKPSKPITLDIEDQQKMAKVGLEMKLLTSEVDAEAEKWDEYAENDIVKRAKAMSSMAYNMYLFTRGDGPLKTTHDLFTQAEFFAEQANKMYKTVREFSYEVPGSAEKSELSGILEKIPVHCQQLQVLVKSPTVGKSATFGKVDSVIQETKNLMNEIAKLVTSSFVCATKYEIEFRGGSVPRAVGDGGDARASRESTLWRRTPSIRRTAPPPGTYQH</sequence>
<dbReference type="GO" id="GO:0005737">
    <property type="term" value="C:cytoplasm"/>
    <property type="evidence" value="ECO:0007669"/>
    <property type="project" value="UniProtKB-SubCell"/>
</dbReference>
<evidence type="ECO:0000256" key="4">
    <source>
        <dbReference type="SAM" id="MobiDB-lite"/>
    </source>
</evidence>
<dbReference type="Proteomes" id="UP000053676">
    <property type="component" value="Unassembled WGS sequence"/>
</dbReference>
<keyword evidence="6" id="KW-1185">Reference proteome</keyword>
<dbReference type="PANTHER" id="PTHR46342">
    <property type="entry name" value="ALPHA-CATULIN"/>
    <property type="match status" value="1"/>
</dbReference>
<feature type="compositionally biased region" description="Basic and acidic residues" evidence="4">
    <location>
        <begin position="835"/>
        <end position="845"/>
    </location>
</feature>
<organism evidence="5 6">
    <name type="scientific">Necator americanus</name>
    <name type="common">Human hookworm</name>
    <dbReference type="NCBI Taxonomy" id="51031"/>
    <lineage>
        <taxon>Eukaryota</taxon>
        <taxon>Metazoa</taxon>
        <taxon>Ecdysozoa</taxon>
        <taxon>Nematoda</taxon>
        <taxon>Chromadorea</taxon>
        <taxon>Rhabditida</taxon>
        <taxon>Rhabditina</taxon>
        <taxon>Rhabditomorpha</taxon>
        <taxon>Strongyloidea</taxon>
        <taxon>Ancylostomatidae</taxon>
        <taxon>Bunostominae</taxon>
        <taxon>Necator</taxon>
    </lineage>
</organism>
<dbReference type="InterPro" id="IPR006077">
    <property type="entry name" value="Vinculin/catenin"/>
</dbReference>
<gene>
    <name evidence="5" type="ORF">NECAME_09715</name>
</gene>
<dbReference type="Gene3D" id="1.20.120.810">
    <property type="entry name" value="Vinculin, Vh2 four-helix bundle"/>
    <property type="match status" value="1"/>
</dbReference>
<protein>
    <recommendedName>
        <fullName evidence="7">Vinculin family protein</fullName>
    </recommendedName>
</protein>
<keyword evidence="3" id="KW-0963">Cytoplasm</keyword>
<dbReference type="OMA" id="DQQKMAK"/>
<evidence type="ECO:0000256" key="2">
    <source>
        <dbReference type="ARBA" id="ARBA00008376"/>
    </source>
</evidence>
<dbReference type="STRING" id="51031.W2TDF6"/>
<evidence type="ECO:0008006" key="7">
    <source>
        <dbReference type="Google" id="ProtNLM"/>
    </source>
</evidence>
<dbReference type="InterPro" id="IPR001033">
    <property type="entry name" value="Alpha_catenin"/>
</dbReference>
<evidence type="ECO:0000313" key="6">
    <source>
        <dbReference type="Proteomes" id="UP000053676"/>
    </source>
</evidence>
<feature type="region of interest" description="Disordered" evidence="4">
    <location>
        <begin position="829"/>
        <end position="864"/>
    </location>
</feature>
<evidence type="ECO:0000256" key="3">
    <source>
        <dbReference type="ARBA" id="ARBA00022490"/>
    </source>
</evidence>
<name>W2TDF6_NECAM</name>
<dbReference type="PRINTS" id="PR00805">
    <property type="entry name" value="ALPHACATENIN"/>
</dbReference>
<accession>W2TDF6</accession>
<dbReference type="InterPro" id="IPR030045">
    <property type="entry name" value="CTNNAL1"/>
</dbReference>
<evidence type="ECO:0000256" key="1">
    <source>
        <dbReference type="ARBA" id="ARBA00004496"/>
    </source>
</evidence>
<dbReference type="GO" id="GO:0007266">
    <property type="term" value="P:Rho protein signal transduction"/>
    <property type="evidence" value="ECO:0007669"/>
    <property type="project" value="InterPro"/>
</dbReference>
<evidence type="ECO:0000313" key="5">
    <source>
        <dbReference type="EMBL" id="ETN79629.1"/>
    </source>
</evidence>